<name>A0A1I4TVB3_PSUAM</name>
<reference evidence="2 3" key="1">
    <citation type="submission" date="2016-10" db="EMBL/GenBank/DDBJ databases">
        <authorList>
            <person name="de Groot N.N."/>
        </authorList>
    </citation>
    <scope>NUCLEOTIDE SEQUENCE [LARGE SCALE GENOMIC DNA]</scope>
    <source>
        <strain evidence="2 3">CGMCC 4.1877</strain>
    </source>
</reference>
<dbReference type="Gene3D" id="3.20.20.140">
    <property type="entry name" value="Metal-dependent hydrolases"/>
    <property type="match status" value="1"/>
</dbReference>
<dbReference type="Pfam" id="PF01979">
    <property type="entry name" value="Amidohydro_1"/>
    <property type="match status" value="1"/>
</dbReference>
<dbReference type="InterPro" id="IPR032466">
    <property type="entry name" value="Metal_Hydrolase"/>
</dbReference>
<organism evidence="2 3">
    <name type="scientific">Pseudonocardia ammonioxydans</name>
    <dbReference type="NCBI Taxonomy" id="260086"/>
    <lineage>
        <taxon>Bacteria</taxon>
        <taxon>Bacillati</taxon>
        <taxon>Actinomycetota</taxon>
        <taxon>Actinomycetes</taxon>
        <taxon>Pseudonocardiales</taxon>
        <taxon>Pseudonocardiaceae</taxon>
        <taxon>Pseudonocardia</taxon>
    </lineage>
</organism>
<protein>
    <submittedName>
        <fullName evidence="2">Amidohydrolase family protein</fullName>
    </submittedName>
</protein>
<dbReference type="Gene3D" id="2.30.40.10">
    <property type="entry name" value="Urease, subunit C, domain 1"/>
    <property type="match status" value="1"/>
</dbReference>
<keyword evidence="2" id="KW-0378">Hydrolase</keyword>
<evidence type="ECO:0000313" key="3">
    <source>
        <dbReference type="Proteomes" id="UP000199614"/>
    </source>
</evidence>
<dbReference type="EMBL" id="FOUY01000003">
    <property type="protein sequence ID" value="SFM80756.1"/>
    <property type="molecule type" value="Genomic_DNA"/>
</dbReference>
<dbReference type="InterPro" id="IPR006680">
    <property type="entry name" value="Amidohydro-rel"/>
</dbReference>
<dbReference type="GO" id="GO:0016810">
    <property type="term" value="F:hydrolase activity, acting on carbon-nitrogen (but not peptide) bonds"/>
    <property type="evidence" value="ECO:0007669"/>
    <property type="project" value="InterPro"/>
</dbReference>
<dbReference type="PANTHER" id="PTHR43135:SF3">
    <property type="entry name" value="ALPHA-D-RIBOSE 1-METHYLPHOSPHONATE 5-TRIPHOSPHATE DIPHOSPHATASE"/>
    <property type="match status" value="1"/>
</dbReference>
<dbReference type="PANTHER" id="PTHR43135">
    <property type="entry name" value="ALPHA-D-RIBOSE 1-METHYLPHOSPHONATE 5-TRIPHOSPHATE DIPHOSPHATASE"/>
    <property type="match status" value="1"/>
</dbReference>
<dbReference type="STRING" id="260086.SAMN05216207_100333"/>
<evidence type="ECO:0000259" key="1">
    <source>
        <dbReference type="Pfam" id="PF01979"/>
    </source>
</evidence>
<proteinExistence type="predicted"/>
<dbReference type="RefSeq" id="WP_093337646.1">
    <property type="nucleotide sequence ID" value="NZ_FOUY01000003.1"/>
</dbReference>
<gene>
    <name evidence="2" type="ORF">SAMN05216207_100333</name>
</gene>
<dbReference type="SUPFAM" id="SSF51556">
    <property type="entry name" value="Metallo-dependent hydrolases"/>
    <property type="match status" value="1"/>
</dbReference>
<sequence length="132" mass="14083">MVERITFPDGSRFGDQISWMADRGVAHVIGTDSGMPNAVFDEFRTSLELYEDLGFDRARIIETATTGAARRLGLGASTGAVREDLDADLLVVDGNPLDDLDVLHRPSHVIVRGRSYSQADLAPAGAATGPVA</sequence>
<dbReference type="OrthoDB" id="3514520at2"/>
<dbReference type="AlphaFoldDB" id="A0A1I4TVB3"/>
<dbReference type="InterPro" id="IPR051781">
    <property type="entry name" value="Metallo-dep_Hydrolase"/>
</dbReference>
<keyword evidence="3" id="KW-1185">Reference proteome</keyword>
<accession>A0A1I4TVB3</accession>
<feature type="domain" description="Amidohydrolase-related" evidence="1">
    <location>
        <begin position="19"/>
        <end position="114"/>
    </location>
</feature>
<dbReference type="Proteomes" id="UP000199614">
    <property type="component" value="Unassembled WGS sequence"/>
</dbReference>
<dbReference type="InterPro" id="IPR011059">
    <property type="entry name" value="Metal-dep_hydrolase_composite"/>
</dbReference>
<evidence type="ECO:0000313" key="2">
    <source>
        <dbReference type="EMBL" id="SFM80756.1"/>
    </source>
</evidence>
<dbReference type="SUPFAM" id="SSF51338">
    <property type="entry name" value="Composite domain of metallo-dependent hydrolases"/>
    <property type="match status" value="1"/>
</dbReference>